<proteinExistence type="predicted"/>
<dbReference type="SUPFAM" id="SSF56300">
    <property type="entry name" value="Metallo-dependent phosphatases"/>
    <property type="match status" value="1"/>
</dbReference>
<dbReference type="STRING" id="890420.SAMN05216226_11722"/>
<evidence type="ECO:0000313" key="3">
    <source>
        <dbReference type="Proteomes" id="UP000198856"/>
    </source>
</evidence>
<feature type="domain" description="Calcineurin-like phosphoesterase" evidence="1">
    <location>
        <begin position="19"/>
        <end position="131"/>
    </location>
</feature>
<dbReference type="InterPro" id="IPR004843">
    <property type="entry name" value="Calcineurin-like_PHP"/>
</dbReference>
<evidence type="ECO:0000313" key="2">
    <source>
        <dbReference type="EMBL" id="SDK08355.1"/>
    </source>
</evidence>
<dbReference type="InterPro" id="IPR024173">
    <property type="entry name" value="Pesterase_MJ0037-like"/>
</dbReference>
<dbReference type="OrthoDB" id="18264at2157"/>
<dbReference type="PANTHER" id="PTHR39323:SF1">
    <property type="entry name" value="BLR1149 PROTEIN"/>
    <property type="match status" value="1"/>
</dbReference>
<dbReference type="PIRSF" id="PIRSF000887">
    <property type="entry name" value="Pesterase_MJ0037"/>
    <property type="match status" value="1"/>
</dbReference>
<dbReference type="PANTHER" id="PTHR39323">
    <property type="entry name" value="BLR1149 PROTEIN"/>
    <property type="match status" value="1"/>
</dbReference>
<accession>A0A1G8Z1Y9</accession>
<gene>
    <name evidence="2" type="ORF">SAMN05216226_11722</name>
</gene>
<keyword evidence="3" id="KW-1185">Reference proteome</keyword>
<dbReference type="GO" id="GO:0016787">
    <property type="term" value="F:hydrolase activity"/>
    <property type="evidence" value="ECO:0007669"/>
    <property type="project" value="InterPro"/>
</dbReference>
<evidence type="ECO:0000259" key="1">
    <source>
        <dbReference type="Pfam" id="PF00149"/>
    </source>
</evidence>
<sequence>MDALSAVSVRDRAIYLDGILVVADLHVGRGSASNVEFPVGDGTEMVERLAGLCDEFEPETVVFAGDLLHSFRTVPRQVEATVEGLCAAARDAGADTLVTPGNHDTMLDAVWSGETTAECQITGETVVCHGHAAPTADAERYIVGHDHPTITIEGKRRPCLLAGDDVYDGADLLMLPSFNRLVRGVEINDMGASDFMSPLVRDVDALAPVVRDTTAEETLTFPVLGELRHRL</sequence>
<dbReference type="Gene3D" id="3.60.21.10">
    <property type="match status" value="1"/>
</dbReference>
<dbReference type="EMBL" id="FNFC01000017">
    <property type="protein sequence ID" value="SDK08355.1"/>
    <property type="molecule type" value="Genomic_DNA"/>
</dbReference>
<protein>
    <submittedName>
        <fullName evidence="2">Putative phosphoesterase</fullName>
    </submittedName>
</protein>
<dbReference type="CDD" id="cd07391">
    <property type="entry name" value="MPP_PF1019"/>
    <property type="match status" value="1"/>
</dbReference>
<organism evidence="2 3">
    <name type="scientific">Halovenus aranensis</name>
    <dbReference type="NCBI Taxonomy" id="890420"/>
    <lineage>
        <taxon>Archaea</taxon>
        <taxon>Methanobacteriati</taxon>
        <taxon>Methanobacteriota</taxon>
        <taxon>Stenosarchaea group</taxon>
        <taxon>Halobacteria</taxon>
        <taxon>Halobacteriales</taxon>
        <taxon>Haloarculaceae</taxon>
        <taxon>Halovenus</taxon>
    </lineage>
</organism>
<reference evidence="2 3" key="1">
    <citation type="submission" date="2016-10" db="EMBL/GenBank/DDBJ databases">
        <authorList>
            <person name="de Groot N.N."/>
        </authorList>
    </citation>
    <scope>NUCLEOTIDE SEQUENCE [LARGE SCALE GENOMIC DNA]</scope>
    <source>
        <strain evidence="2 3">IBRC-M10015</strain>
    </source>
</reference>
<dbReference type="RefSeq" id="WP_092704411.1">
    <property type="nucleotide sequence ID" value="NZ_FNFC01000017.1"/>
</dbReference>
<dbReference type="InterPro" id="IPR029052">
    <property type="entry name" value="Metallo-depent_PP-like"/>
</dbReference>
<dbReference type="Proteomes" id="UP000198856">
    <property type="component" value="Unassembled WGS sequence"/>
</dbReference>
<name>A0A1G8Z1Y9_9EURY</name>
<dbReference type="Pfam" id="PF00149">
    <property type="entry name" value="Metallophos"/>
    <property type="match status" value="1"/>
</dbReference>
<dbReference type="AlphaFoldDB" id="A0A1G8Z1Y9"/>